<dbReference type="GO" id="GO:0015031">
    <property type="term" value="P:protein transport"/>
    <property type="evidence" value="ECO:0007669"/>
    <property type="project" value="UniProtKB-KW"/>
</dbReference>
<comment type="function">
    <text evidence="1">Essential component of the TIM23 complex, a complex that mediates the translocation of transit peptide-containing proteins across the mitochondrial inner membrane.</text>
</comment>
<dbReference type="PANTHER" id="PTHR12210">
    <property type="entry name" value="DULLARD PROTEIN PHOSPHATASE"/>
    <property type="match status" value="1"/>
</dbReference>
<feature type="compositionally biased region" description="Basic and acidic residues" evidence="2">
    <location>
        <begin position="24"/>
        <end position="34"/>
    </location>
</feature>
<gene>
    <name evidence="4" type="ORF">EXIGLDRAFT_755980</name>
</gene>
<sequence>MRFILATASSSLRRILVMANSPRSRRDWHARSDRLSSPSQYPTSSYSRKRSEPEPDPEPQDSFYFAEPNHRRKYEPPRKRRRAEERPEPAYPRRDYDYGDHYPTQSNYYYDPPENYLPGYPPGWMPPQQYDHYHPDPAEPPFMMPVPPPVFDPVQPVRQRMDEDRALYLSLVSSTAAPQPEDIATSDASAPDAALPEPHVRASPSEAYLASAAVPSTHLESPSDRKLLILDLNGTLLFRDKAQRAPPGPRSRLRPRRAFARPFFESFKEYIFHPQSGIHVMIWSSAQPPNVADMVWKAFGPKHEQLVATWDRTFFDLSAADYNRKSLTLKDLEKPWTFLAHKFAADPLFAHSPKTTLLLDDSTAKAQCQPFNHLCLTEYTEEAWKHERDTYKPPPPPPAPGMGKKARKKEKKRLKALERAQLEQGLAEEVDGTSSAVIEPSDPPASEPAPEPESAAEPVLEADAENESDDMLLAVIGVLDYVRHESNVAHWIKEGGLWADFEPEVELAVADSPEYDPFEQSSSLPPSSDAPGNDAAVDPSQPEQPATQARQPMWFEHRQAYKHWVDAGLAALKRLDIEPVHGKPGEALEA</sequence>
<dbReference type="InParanoid" id="A0A165BLR9"/>
<name>A0A165BLR9_EXIGL</name>
<feature type="region of interest" description="Disordered" evidence="2">
    <location>
        <begin position="386"/>
        <end position="459"/>
    </location>
</feature>
<dbReference type="EMBL" id="KV426440">
    <property type="protein sequence ID" value="KZV80870.1"/>
    <property type="molecule type" value="Genomic_DNA"/>
</dbReference>
<feature type="compositionally biased region" description="Pro residues" evidence="2">
    <location>
        <begin position="441"/>
        <end position="451"/>
    </location>
</feature>
<feature type="region of interest" description="Disordered" evidence="2">
    <location>
        <begin position="514"/>
        <end position="553"/>
    </location>
</feature>
<feature type="compositionally biased region" description="Basic residues" evidence="2">
    <location>
        <begin position="404"/>
        <end position="414"/>
    </location>
</feature>
<evidence type="ECO:0000313" key="4">
    <source>
        <dbReference type="EMBL" id="KZV80870.1"/>
    </source>
</evidence>
<dbReference type="InterPro" id="IPR036412">
    <property type="entry name" value="HAD-like_sf"/>
</dbReference>
<feature type="domain" description="FCP1 homology" evidence="3">
    <location>
        <begin position="221"/>
        <end position="402"/>
    </location>
</feature>
<reference evidence="4 5" key="1">
    <citation type="journal article" date="2016" name="Mol. Biol. Evol.">
        <title>Comparative Genomics of Early-Diverging Mushroom-Forming Fungi Provides Insights into the Origins of Lignocellulose Decay Capabilities.</title>
        <authorList>
            <person name="Nagy L.G."/>
            <person name="Riley R."/>
            <person name="Tritt A."/>
            <person name="Adam C."/>
            <person name="Daum C."/>
            <person name="Floudas D."/>
            <person name="Sun H."/>
            <person name="Yadav J.S."/>
            <person name="Pangilinan J."/>
            <person name="Larsson K.H."/>
            <person name="Matsuura K."/>
            <person name="Barry K."/>
            <person name="Labutti K."/>
            <person name="Kuo R."/>
            <person name="Ohm R.A."/>
            <person name="Bhattacharya S.S."/>
            <person name="Shirouzu T."/>
            <person name="Yoshinaga Y."/>
            <person name="Martin F.M."/>
            <person name="Grigoriev I.V."/>
            <person name="Hibbett D.S."/>
        </authorList>
    </citation>
    <scope>NUCLEOTIDE SEQUENCE [LARGE SCALE GENOMIC DNA]</scope>
    <source>
        <strain evidence="4 5">HHB12029</strain>
    </source>
</reference>
<accession>A0A165BLR9</accession>
<dbReference type="InterPro" id="IPR004274">
    <property type="entry name" value="FCP1_dom"/>
</dbReference>
<dbReference type="Gene3D" id="3.40.50.1000">
    <property type="entry name" value="HAD superfamily/HAD-like"/>
    <property type="match status" value="1"/>
</dbReference>
<keyword evidence="5" id="KW-1185">Reference proteome</keyword>
<feature type="region of interest" description="Disordered" evidence="2">
    <location>
        <begin position="22"/>
        <end position="105"/>
    </location>
</feature>
<dbReference type="InterPro" id="IPR050365">
    <property type="entry name" value="TIM50"/>
</dbReference>
<dbReference type="OrthoDB" id="1711508at2759"/>
<dbReference type="PROSITE" id="PS50969">
    <property type="entry name" value="FCP1"/>
    <property type="match status" value="1"/>
</dbReference>
<keyword evidence="1" id="KW-0811">Translocation</keyword>
<dbReference type="SMART" id="SM00577">
    <property type="entry name" value="CPDc"/>
    <property type="match status" value="1"/>
</dbReference>
<feature type="compositionally biased region" description="Polar residues" evidence="2">
    <location>
        <begin position="541"/>
        <end position="550"/>
    </location>
</feature>
<protein>
    <recommendedName>
        <fullName evidence="1">Mitochondrial import inner membrane translocase subunit TIM50</fullName>
    </recommendedName>
</protein>
<dbReference type="InterPro" id="IPR023214">
    <property type="entry name" value="HAD_sf"/>
</dbReference>
<feature type="region of interest" description="Disordered" evidence="2">
    <location>
        <begin position="178"/>
        <end position="199"/>
    </location>
</feature>
<dbReference type="Proteomes" id="UP000077266">
    <property type="component" value="Unassembled WGS sequence"/>
</dbReference>
<evidence type="ECO:0000259" key="3">
    <source>
        <dbReference type="PROSITE" id="PS50969"/>
    </source>
</evidence>
<comment type="similarity">
    <text evidence="1">Belongs to the TIM50 family.</text>
</comment>
<comment type="subcellular location">
    <subcellularLocation>
        <location evidence="1">Mitochondrion inner membrane</location>
        <topology evidence="1">Single-pass membrane protein</topology>
    </subcellularLocation>
</comment>
<evidence type="ECO:0000256" key="1">
    <source>
        <dbReference type="RuleBase" id="RU365079"/>
    </source>
</evidence>
<organism evidence="4 5">
    <name type="scientific">Exidia glandulosa HHB12029</name>
    <dbReference type="NCBI Taxonomy" id="1314781"/>
    <lineage>
        <taxon>Eukaryota</taxon>
        <taxon>Fungi</taxon>
        <taxon>Dikarya</taxon>
        <taxon>Basidiomycota</taxon>
        <taxon>Agaricomycotina</taxon>
        <taxon>Agaricomycetes</taxon>
        <taxon>Auriculariales</taxon>
        <taxon>Exidiaceae</taxon>
        <taxon>Exidia</taxon>
    </lineage>
</organism>
<keyword evidence="1" id="KW-0653">Protein transport</keyword>
<dbReference type="AlphaFoldDB" id="A0A165BLR9"/>
<evidence type="ECO:0000313" key="5">
    <source>
        <dbReference type="Proteomes" id="UP000077266"/>
    </source>
</evidence>
<feature type="compositionally biased region" description="Basic and acidic residues" evidence="2">
    <location>
        <begin position="74"/>
        <end position="100"/>
    </location>
</feature>
<comment type="subunit">
    <text evidence="1">Component of the TIM23 complex.</text>
</comment>
<feature type="compositionally biased region" description="Low complexity" evidence="2">
    <location>
        <begin position="36"/>
        <end position="46"/>
    </location>
</feature>
<keyword evidence="1" id="KW-0813">Transport</keyword>
<evidence type="ECO:0000256" key="2">
    <source>
        <dbReference type="SAM" id="MobiDB-lite"/>
    </source>
</evidence>
<dbReference type="GO" id="GO:0005744">
    <property type="term" value="C:TIM23 mitochondrial import inner membrane translocase complex"/>
    <property type="evidence" value="ECO:0007669"/>
    <property type="project" value="UniProtKB-UniRule"/>
</dbReference>
<keyword evidence="1" id="KW-0496">Mitochondrion</keyword>
<dbReference type="Pfam" id="PF03031">
    <property type="entry name" value="NIF"/>
    <property type="match status" value="1"/>
</dbReference>
<proteinExistence type="inferred from homology"/>
<dbReference type="STRING" id="1314781.A0A165BLR9"/>
<dbReference type="SUPFAM" id="SSF56784">
    <property type="entry name" value="HAD-like"/>
    <property type="match status" value="1"/>
</dbReference>
<keyword evidence="1" id="KW-0809">Transit peptide</keyword>